<name>A0A931IBM9_9NOCA</name>
<evidence type="ECO:0000313" key="2">
    <source>
        <dbReference type="EMBL" id="MBH0777601.1"/>
    </source>
</evidence>
<accession>A0A931IBM9</accession>
<protein>
    <submittedName>
        <fullName evidence="2">YbaB/EbfC family nucleoid-associated protein</fullName>
    </submittedName>
</protein>
<gene>
    <name evidence="2" type="ORF">IT779_15085</name>
</gene>
<evidence type="ECO:0000313" key="3">
    <source>
        <dbReference type="Proteomes" id="UP000655751"/>
    </source>
</evidence>
<dbReference type="EMBL" id="JADMLG010000005">
    <property type="protein sequence ID" value="MBH0777601.1"/>
    <property type="molecule type" value="Genomic_DNA"/>
</dbReference>
<dbReference type="RefSeq" id="WP_196149927.1">
    <property type="nucleotide sequence ID" value="NZ_JADMLG010000005.1"/>
</dbReference>
<keyword evidence="3" id="KW-1185">Reference proteome</keyword>
<dbReference type="Proteomes" id="UP000655751">
    <property type="component" value="Unassembled WGS sequence"/>
</dbReference>
<feature type="region of interest" description="Disordered" evidence="1">
    <location>
        <begin position="121"/>
        <end position="158"/>
    </location>
</feature>
<dbReference type="SUPFAM" id="SSF82607">
    <property type="entry name" value="YbaB-like"/>
    <property type="match status" value="1"/>
</dbReference>
<organism evidence="2 3">
    <name type="scientific">Nocardia bovistercoris</name>
    <dbReference type="NCBI Taxonomy" id="2785916"/>
    <lineage>
        <taxon>Bacteria</taxon>
        <taxon>Bacillati</taxon>
        <taxon>Actinomycetota</taxon>
        <taxon>Actinomycetes</taxon>
        <taxon>Mycobacteriales</taxon>
        <taxon>Nocardiaceae</taxon>
        <taxon>Nocardia</taxon>
    </lineage>
</organism>
<dbReference type="GO" id="GO:0003677">
    <property type="term" value="F:DNA binding"/>
    <property type="evidence" value="ECO:0007669"/>
    <property type="project" value="InterPro"/>
</dbReference>
<dbReference type="AlphaFoldDB" id="A0A931IBM9"/>
<comment type="caution">
    <text evidence="2">The sequence shown here is derived from an EMBL/GenBank/DDBJ whole genome shotgun (WGS) entry which is preliminary data.</text>
</comment>
<feature type="compositionally biased region" description="Basic and acidic residues" evidence="1">
    <location>
        <begin position="149"/>
        <end position="158"/>
    </location>
</feature>
<dbReference type="InterPro" id="IPR036894">
    <property type="entry name" value="YbaB-like_sf"/>
</dbReference>
<dbReference type="Gene3D" id="3.30.1310.10">
    <property type="entry name" value="Nucleoid-associated protein YbaB-like domain"/>
    <property type="match status" value="1"/>
</dbReference>
<sequence>MTNEYAKAELASILDQVQEQFRTIARIQGVRAELTGTASVLKGRVRMTVDANGTVVETKFGPSIEDLSYAEIAKAVTDAAQRAAADLAERQSELMRPLDEQRARLPKLSDLIEGMPDLALPNAPKPGPVTAGDGERPGFENVEIVSDTPTRKATDTVW</sequence>
<evidence type="ECO:0000256" key="1">
    <source>
        <dbReference type="SAM" id="MobiDB-lite"/>
    </source>
</evidence>
<reference evidence="2" key="1">
    <citation type="submission" date="2020-11" db="EMBL/GenBank/DDBJ databases">
        <title>Nocardia NEAU-351.nov., a novel actinomycete isolated from the cow dung.</title>
        <authorList>
            <person name="Zhang X."/>
        </authorList>
    </citation>
    <scope>NUCLEOTIDE SEQUENCE</scope>
    <source>
        <strain evidence="2">NEAU-351</strain>
    </source>
</reference>
<dbReference type="Pfam" id="PF02575">
    <property type="entry name" value="YbaB_DNA_bd"/>
    <property type="match status" value="1"/>
</dbReference>
<dbReference type="InterPro" id="IPR004401">
    <property type="entry name" value="YbaB/EbfC"/>
</dbReference>
<proteinExistence type="predicted"/>